<name>A0A9Q0HC84_9MAGN</name>
<sequence>MKGSESYSADSNPKRIEDEKKRCRAVEDRIQSLPLSKVTDSCKRTLLRLVNSELKFLCHLSSNSPNFTGPICVNVGYLESLVHILQQTFITGVSRVCKPIPLTFGNGEKRGFPSKSVHVDIVCTIDTNPVWFVVSDRNPKYISWSGSHKNKGLKMRIDQVLEAAHSSLTLKPSSIILFFANGVDKVLSQKIEDEFGASEFGKEFFIFDTDISEELEEDWVKLHARSFRGASIFQINVDALMNTVSSLEPRLKNPLLGTAKLKLPKYQSEVLLDDAFCSLISRIKLISLDTDSTMPEALLGEKLINFDTTALVALVSGISNGGTDKLLTTSESELRKRFKSNFEFVIAQVKSEIQKSIIMELEDIISGKMCMICKSVHSEFKKLLSMCGGPNEKWRADHLLKSLLVVPDHPSARMMGLPTTRKIALKNKIVFGTGDYWHASTLTANMGFVRAISQTEAAGSRSWSGDWKWSKLVYYTSGEALMTRRNGKLWITLHKHNETYHKWVFCRKHF</sequence>
<reference evidence="3" key="1">
    <citation type="journal article" date="2023" name="Plant J.">
        <title>The genome of the king protea, Protea cynaroides.</title>
        <authorList>
            <person name="Chang J."/>
            <person name="Duong T.A."/>
            <person name="Schoeman C."/>
            <person name="Ma X."/>
            <person name="Roodt D."/>
            <person name="Barker N."/>
            <person name="Li Z."/>
            <person name="Van de Peer Y."/>
            <person name="Mizrachi E."/>
        </authorList>
    </citation>
    <scope>NUCLEOTIDE SEQUENCE</scope>
    <source>
        <tissue evidence="3">Young leaves</tissue>
    </source>
</reference>
<keyword evidence="4" id="KW-1185">Reference proteome</keyword>
<proteinExistence type="predicted"/>
<feature type="domain" description="DUF1308" evidence="2">
    <location>
        <begin position="304"/>
        <end position="453"/>
    </location>
</feature>
<evidence type="ECO:0000313" key="3">
    <source>
        <dbReference type="EMBL" id="KAJ4962048.1"/>
    </source>
</evidence>
<comment type="caution">
    <text evidence="3">The sequence shown here is derived from an EMBL/GenBank/DDBJ whole genome shotgun (WGS) entry which is preliminary data.</text>
</comment>
<accession>A0A9Q0HC84</accession>
<dbReference type="EMBL" id="JAMYWD010000009">
    <property type="protein sequence ID" value="KAJ4962048.1"/>
    <property type="molecule type" value="Genomic_DNA"/>
</dbReference>
<evidence type="ECO:0000313" key="4">
    <source>
        <dbReference type="Proteomes" id="UP001141806"/>
    </source>
</evidence>
<evidence type="ECO:0000259" key="2">
    <source>
        <dbReference type="Pfam" id="PF07000"/>
    </source>
</evidence>
<dbReference type="PANTHER" id="PTHR13379">
    <property type="entry name" value="UNCHARACTERIZED DUF1308"/>
    <property type="match status" value="1"/>
</dbReference>
<feature type="region of interest" description="Disordered" evidence="1">
    <location>
        <begin position="1"/>
        <end position="20"/>
    </location>
</feature>
<dbReference type="Proteomes" id="UP001141806">
    <property type="component" value="Unassembled WGS sequence"/>
</dbReference>
<dbReference type="AlphaFoldDB" id="A0A9Q0HC84"/>
<dbReference type="Pfam" id="PF07000">
    <property type="entry name" value="DUF1308"/>
    <property type="match status" value="1"/>
</dbReference>
<dbReference type="InterPro" id="IPR010733">
    <property type="entry name" value="DUF1308"/>
</dbReference>
<protein>
    <recommendedName>
        <fullName evidence="2">DUF1308 domain-containing protein</fullName>
    </recommendedName>
</protein>
<dbReference type="PANTHER" id="PTHR13379:SF0">
    <property type="entry name" value="UPF0415 PROTEIN C7ORF25"/>
    <property type="match status" value="1"/>
</dbReference>
<dbReference type="OrthoDB" id="441890at2759"/>
<feature type="compositionally biased region" description="Polar residues" evidence="1">
    <location>
        <begin position="1"/>
        <end position="11"/>
    </location>
</feature>
<evidence type="ECO:0000256" key="1">
    <source>
        <dbReference type="SAM" id="MobiDB-lite"/>
    </source>
</evidence>
<gene>
    <name evidence="3" type="ORF">NE237_021958</name>
</gene>
<organism evidence="3 4">
    <name type="scientific">Protea cynaroides</name>
    <dbReference type="NCBI Taxonomy" id="273540"/>
    <lineage>
        <taxon>Eukaryota</taxon>
        <taxon>Viridiplantae</taxon>
        <taxon>Streptophyta</taxon>
        <taxon>Embryophyta</taxon>
        <taxon>Tracheophyta</taxon>
        <taxon>Spermatophyta</taxon>
        <taxon>Magnoliopsida</taxon>
        <taxon>Proteales</taxon>
        <taxon>Proteaceae</taxon>
        <taxon>Protea</taxon>
    </lineage>
</organism>